<sequence length="142" mass="17073">METDKICSENFTETFCLFDRHLNAFFQSKTELLSGGSVREPKNSDCYTYGKKLVSKEKVTIEIDVLYDKMKDNYIYYNYNIFFEKNKLMFHYEPTHREHFQPHINVYVEEKELKNLRGEGVHILSHKYHPLEILALIKRYFG</sequence>
<evidence type="ECO:0000313" key="1">
    <source>
        <dbReference type="EMBL" id="QTA82630.1"/>
    </source>
</evidence>
<dbReference type="RefSeq" id="WP_207688538.1">
    <property type="nucleotide sequence ID" value="NZ_CP061799.1"/>
</dbReference>
<organism evidence="1 2">
    <name type="scientific">Desulfonema limicola</name>
    <dbReference type="NCBI Taxonomy" id="45656"/>
    <lineage>
        <taxon>Bacteria</taxon>
        <taxon>Pseudomonadati</taxon>
        <taxon>Thermodesulfobacteriota</taxon>
        <taxon>Desulfobacteria</taxon>
        <taxon>Desulfobacterales</taxon>
        <taxon>Desulfococcaceae</taxon>
        <taxon>Desulfonema</taxon>
    </lineage>
</organism>
<dbReference type="KEGG" id="dli:dnl_50090"/>
<proteinExistence type="predicted"/>
<accession>A0A975BCB5</accession>
<dbReference type="Proteomes" id="UP000663720">
    <property type="component" value="Chromosome"/>
</dbReference>
<dbReference type="AlphaFoldDB" id="A0A975BCB5"/>
<protein>
    <submittedName>
        <fullName evidence="1">Uncharacterized protein</fullName>
    </submittedName>
</protein>
<name>A0A975BCB5_9BACT</name>
<reference evidence="1" key="1">
    <citation type="journal article" date="2021" name="Microb. Physiol.">
        <title>Proteogenomic Insights into the Physiology of Marine, Sulfate-Reducing, Filamentous Desulfonema limicola and Desulfonema magnum.</title>
        <authorList>
            <person name="Schnaars V."/>
            <person name="Wohlbrand L."/>
            <person name="Scheve S."/>
            <person name="Hinrichs C."/>
            <person name="Reinhardt R."/>
            <person name="Rabus R."/>
        </authorList>
    </citation>
    <scope>NUCLEOTIDE SEQUENCE</scope>
    <source>
        <strain evidence="1">5ac10</strain>
    </source>
</reference>
<dbReference type="EMBL" id="CP061799">
    <property type="protein sequence ID" value="QTA82630.1"/>
    <property type="molecule type" value="Genomic_DNA"/>
</dbReference>
<evidence type="ECO:0000313" key="2">
    <source>
        <dbReference type="Proteomes" id="UP000663720"/>
    </source>
</evidence>
<keyword evidence="2" id="KW-1185">Reference proteome</keyword>
<gene>
    <name evidence="1" type="ORF">dnl_50090</name>
</gene>